<evidence type="ECO:0000313" key="4">
    <source>
        <dbReference type="Proteomes" id="UP000641646"/>
    </source>
</evidence>
<dbReference type="InterPro" id="IPR025711">
    <property type="entry name" value="PepSY"/>
</dbReference>
<sequence length="392" mass="44072">MKLRKLALVLHRYIGVTVGILLIAICLTGSLLVFGNEIDRFLNPQLLQVVPQPERVSLQYVVNRVNSVYPNLKIDSIDIPQNPTAVYRVWSESKDKQVVFVYVNPYNGSLLGSRLKEKTLMNFLVELHINFLAGEIGSLVVGICGILLLVLCVSGLVLWTGWRKFIQGFKIRWKAPSKLLNYDIHKVLGMLSVAFLLLIVSTGVAMSFFSQFEQAVYALTSTSLPVVPTKSNPAADRQTLPVDRILQNANKALPVAQTIWVNIPADSTGLYRVGKRFSQDTSLSSASSDSQIYVDQYSGKVLRVNTAHKGPLATKILYSLYPLHIGSYGGLGMRIIYVLVGLAPIGLFITGFVLWRHRKWSIARRQAAIKVTQKTKRYPEEDYFWVNEWPWF</sequence>
<protein>
    <submittedName>
        <fullName evidence="3">PepSY domain-containing protein</fullName>
    </submittedName>
</protein>
<keyword evidence="1" id="KW-0472">Membrane</keyword>
<reference evidence="3" key="2">
    <citation type="submission" date="2020-08" db="EMBL/GenBank/DDBJ databases">
        <authorList>
            <person name="Chen M."/>
            <person name="Teng W."/>
            <person name="Zhao L."/>
            <person name="Hu C."/>
            <person name="Zhou Y."/>
            <person name="Han B."/>
            <person name="Song L."/>
            <person name="Shu W."/>
        </authorList>
    </citation>
    <scope>NUCLEOTIDE SEQUENCE</scope>
    <source>
        <strain evidence="3">FACHB-1375</strain>
    </source>
</reference>
<comment type="caution">
    <text evidence="3">The sequence shown here is derived from an EMBL/GenBank/DDBJ whole genome shotgun (WGS) entry which is preliminary data.</text>
</comment>
<dbReference type="EMBL" id="JACJPW010000057">
    <property type="protein sequence ID" value="MBD2183502.1"/>
    <property type="molecule type" value="Genomic_DNA"/>
</dbReference>
<gene>
    <name evidence="3" type="ORF">H6G03_20985</name>
</gene>
<dbReference type="Proteomes" id="UP000641646">
    <property type="component" value="Unassembled WGS sequence"/>
</dbReference>
<name>A0A926ZIP2_9CYAN</name>
<feature type="transmembrane region" description="Helical" evidence="1">
    <location>
        <begin position="12"/>
        <end position="34"/>
    </location>
</feature>
<proteinExistence type="predicted"/>
<evidence type="ECO:0000256" key="1">
    <source>
        <dbReference type="SAM" id="Phobius"/>
    </source>
</evidence>
<feature type="transmembrane region" description="Helical" evidence="1">
    <location>
        <begin position="187"/>
        <end position="209"/>
    </location>
</feature>
<dbReference type="Pfam" id="PF03413">
    <property type="entry name" value="PepSY"/>
    <property type="match status" value="2"/>
</dbReference>
<accession>A0A926ZIP2</accession>
<keyword evidence="1" id="KW-0812">Transmembrane</keyword>
<dbReference type="InterPro" id="IPR005625">
    <property type="entry name" value="PepSY-ass_TM"/>
</dbReference>
<keyword evidence="1" id="KW-1133">Transmembrane helix</keyword>
<feature type="transmembrane region" description="Helical" evidence="1">
    <location>
        <begin position="335"/>
        <end position="355"/>
    </location>
</feature>
<dbReference type="PANTHER" id="PTHR34219">
    <property type="entry name" value="IRON-REGULATED INNER MEMBRANE PROTEIN-RELATED"/>
    <property type="match status" value="1"/>
</dbReference>
<dbReference type="Pfam" id="PF03929">
    <property type="entry name" value="PepSY_TM"/>
    <property type="match status" value="1"/>
</dbReference>
<dbReference type="RefSeq" id="WP_190467960.1">
    <property type="nucleotide sequence ID" value="NZ_JACJPW010000057.1"/>
</dbReference>
<feature type="transmembrane region" description="Helical" evidence="1">
    <location>
        <begin position="136"/>
        <end position="162"/>
    </location>
</feature>
<evidence type="ECO:0000259" key="2">
    <source>
        <dbReference type="Pfam" id="PF03413"/>
    </source>
</evidence>
<evidence type="ECO:0000313" key="3">
    <source>
        <dbReference type="EMBL" id="MBD2183502.1"/>
    </source>
</evidence>
<dbReference type="AlphaFoldDB" id="A0A926ZIP2"/>
<feature type="domain" description="PepSY" evidence="2">
    <location>
        <begin position="56"/>
        <end position="113"/>
    </location>
</feature>
<feature type="domain" description="PepSY" evidence="2">
    <location>
        <begin position="240"/>
        <end position="304"/>
    </location>
</feature>
<dbReference type="PANTHER" id="PTHR34219:SF3">
    <property type="entry name" value="BLL7967 PROTEIN"/>
    <property type="match status" value="1"/>
</dbReference>
<keyword evidence="4" id="KW-1185">Reference proteome</keyword>
<reference evidence="3" key="1">
    <citation type="journal article" date="2015" name="ISME J.">
        <title>Draft Genome Sequence of Streptomyces incarnatus NRRL8089, which Produces the Nucleoside Antibiotic Sinefungin.</title>
        <authorList>
            <person name="Oshima K."/>
            <person name="Hattori M."/>
            <person name="Shimizu H."/>
            <person name="Fukuda K."/>
            <person name="Nemoto M."/>
            <person name="Inagaki K."/>
            <person name="Tamura T."/>
        </authorList>
    </citation>
    <scope>NUCLEOTIDE SEQUENCE</scope>
    <source>
        <strain evidence="3">FACHB-1375</strain>
    </source>
</reference>
<organism evidence="3 4">
    <name type="scientific">Aerosakkonema funiforme FACHB-1375</name>
    <dbReference type="NCBI Taxonomy" id="2949571"/>
    <lineage>
        <taxon>Bacteria</taxon>
        <taxon>Bacillati</taxon>
        <taxon>Cyanobacteriota</taxon>
        <taxon>Cyanophyceae</taxon>
        <taxon>Oscillatoriophycideae</taxon>
        <taxon>Aerosakkonematales</taxon>
        <taxon>Aerosakkonemataceae</taxon>
        <taxon>Aerosakkonema</taxon>
    </lineage>
</organism>